<keyword evidence="1" id="KW-0472">Membrane</keyword>
<name>A0ABS8QAH9_9BURK</name>
<reference evidence="2" key="1">
    <citation type="submission" date="2021-11" db="EMBL/GenBank/DDBJ databases">
        <title>The complete genome of Massilia sp sp. G4R7.</title>
        <authorList>
            <person name="Liu L."/>
            <person name="Yue J."/>
            <person name="Yuan J."/>
            <person name="Yang F."/>
            <person name="Li L."/>
        </authorList>
    </citation>
    <scope>NUCLEOTIDE SEQUENCE</scope>
    <source>
        <strain evidence="2">G4R7</strain>
    </source>
</reference>
<evidence type="ECO:0000313" key="2">
    <source>
        <dbReference type="EMBL" id="MCD2518751.1"/>
    </source>
</evidence>
<feature type="transmembrane region" description="Helical" evidence="1">
    <location>
        <begin position="28"/>
        <end position="47"/>
    </location>
</feature>
<proteinExistence type="predicted"/>
<dbReference type="RefSeq" id="WP_231060027.1">
    <property type="nucleotide sequence ID" value="NZ_JAJNOC010000008.1"/>
</dbReference>
<dbReference type="EMBL" id="JAJNOC010000008">
    <property type="protein sequence ID" value="MCD2518751.1"/>
    <property type="molecule type" value="Genomic_DNA"/>
</dbReference>
<accession>A0ABS8QAH9</accession>
<keyword evidence="1" id="KW-1133">Transmembrane helix</keyword>
<evidence type="ECO:0000313" key="3">
    <source>
        <dbReference type="Proteomes" id="UP001179361"/>
    </source>
</evidence>
<dbReference type="Proteomes" id="UP001179361">
    <property type="component" value="Unassembled WGS sequence"/>
</dbReference>
<organism evidence="2 3">
    <name type="scientific">Massilia phyllostachyos</name>
    <dbReference type="NCBI Taxonomy" id="2898585"/>
    <lineage>
        <taxon>Bacteria</taxon>
        <taxon>Pseudomonadati</taxon>
        <taxon>Pseudomonadota</taxon>
        <taxon>Betaproteobacteria</taxon>
        <taxon>Burkholderiales</taxon>
        <taxon>Oxalobacteraceae</taxon>
        <taxon>Telluria group</taxon>
        <taxon>Massilia</taxon>
    </lineage>
</organism>
<evidence type="ECO:0000256" key="1">
    <source>
        <dbReference type="SAM" id="Phobius"/>
    </source>
</evidence>
<keyword evidence="3" id="KW-1185">Reference proteome</keyword>
<sequence>MKQSEFDRELKGITKAEAKNRRWKSVDVFCYWSIGPLFFVFVPTARIKERSFNSTLRFKWFDLDRALWEILDMRENEKAPFSLHANGAFVLHGREILASTTHDVEWMPGRLEQEVTHATDEAARRAQELAGLIDGLDSYLAFLQADTAAVLQRHPQAKVDVWRETLLAAWLRHDMRTVEGIARERIAANDRGGFGANDMSFYENALHLCMQGRASVERL</sequence>
<keyword evidence="1" id="KW-0812">Transmembrane</keyword>
<gene>
    <name evidence="2" type="ORF">LQ564_20850</name>
</gene>
<protein>
    <submittedName>
        <fullName evidence="2">Uncharacterized protein</fullName>
    </submittedName>
</protein>
<comment type="caution">
    <text evidence="2">The sequence shown here is derived from an EMBL/GenBank/DDBJ whole genome shotgun (WGS) entry which is preliminary data.</text>
</comment>